<dbReference type="Proteomes" id="UP000029516">
    <property type="component" value="Chromosome"/>
</dbReference>
<organism evidence="1 2">
    <name type="scientific">Cedecea neteri</name>
    <dbReference type="NCBI Taxonomy" id="158822"/>
    <lineage>
        <taxon>Bacteria</taxon>
        <taxon>Pseudomonadati</taxon>
        <taxon>Pseudomonadota</taxon>
        <taxon>Gammaproteobacteria</taxon>
        <taxon>Enterobacterales</taxon>
        <taxon>Enterobacteriaceae</taxon>
        <taxon>Cedecea</taxon>
    </lineage>
</organism>
<proteinExistence type="predicted"/>
<dbReference type="EMBL" id="CP009458">
    <property type="protein sequence ID" value="AIR59451.1"/>
    <property type="molecule type" value="Genomic_DNA"/>
</dbReference>
<gene>
    <name evidence="1" type="ORF">LH23_01910</name>
</gene>
<evidence type="ECO:0000313" key="1">
    <source>
        <dbReference type="EMBL" id="AIR59451.1"/>
    </source>
</evidence>
<reference evidence="1 2" key="1">
    <citation type="submission" date="2014-09" db="EMBL/GenBank/DDBJ databases">
        <authorList>
            <person name="Chan K.-G."/>
        </authorList>
    </citation>
    <scope>NUCLEOTIDE SEQUENCE [LARGE SCALE GENOMIC DNA]</scope>
    <source>
        <strain evidence="1 2">M006</strain>
    </source>
</reference>
<dbReference type="KEGG" id="cem:LH23_01910"/>
<sequence length="67" mass="7186">MPAILRMDLTVPTGKFFLGCGTGNVLPVVGDHQIQWLPPERLTGSHPVALNAFISSAEVIMLSLNDV</sequence>
<protein>
    <submittedName>
        <fullName evidence="1">Uncharacterized protein</fullName>
    </submittedName>
</protein>
<evidence type="ECO:0000313" key="2">
    <source>
        <dbReference type="Proteomes" id="UP000029516"/>
    </source>
</evidence>
<dbReference type="AlphaFoldDB" id="A0AAN0S0K9"/>
<name>A0AAN0S0K9_9ENTR</name>
<accession>A0AAN0S0K9</accession>